<keyword evidence="2" id="KW-0645">Protease</keyword>
<dbReference type="Proteomes" id="UP000520814">
    <property type="component" value="Unassembled WGS sequence"/>
</dbReference>
<feature type="chain" id="PRO_5031065783" evidence="6">
    <location>
        <begin position="29"/>
        <end position="231"/>
    </location>
</feature>
<feature type="compositionally biased region" description="Low complexity" evidence="5">
    <location>
        <begin position="41"/>
        <end position="56"/>
    </location>
</feature>
<dbReference type="SUPFAM" id="SSF54001">
    <property type="entry name" value="Cysteine proteinases"/>
    <property type="match status" value="1"/>
</dbReference>
<dbReference type="InterPro" id="IPR000064">
    <property type="entry name" value="NLP_P60_dom"/>
</dbReference>
<dbReference type="Gene3D" id="3.90.1720.10">
    <property type="entry name" value="endopeptidase domain like (from Nostoc punctiforme)"/>
    <property type="match status" value="1"/>
</dbReference>
<evidence type="ECO:0000256" key="2">
    <source>
        <dbReference type="ARBA" id="ARBA00022670"/>
    </source>
</evidence>
<evidence type="ECO:0000313" key="9">
    <source>
        <dbReference type="Proteomes" id="UP000520814"/>
    </source>
</evidence>
<comment type="similarity">
    <text evidence="1">Belongs to the peptidase C40 family.</text>
</comment>
<evidence type="ECO:0000259" key="7">
    <source>
        <dbReference type="PROSITE" id="PS51935"/>
    </source>
</evidence>
<evidence type="ECO:0000313" key="8">
    <source>
        <dbReference type="EMBL" id="MBB6053379.1"/>
    </source>
</evidence>
<dbReference type="PANTHER" id="PTHR47053">
    <property type="entry name" value="MUREIN DD-ENDOPEPTIDASE MEPH-RELATED"/>
    <property type="match status" value="1"/>
</dbReference>
<name>A0A7W9SW96_ARMRO</name>
<keyword evidence="4" id="KW-0788">Thiol protease</keyword>
<dbReference type="RefSeq" id="WP_184203472.1">
    <property type="nucleotide sequence ID" value="NZ_JACHGW010000006.1"/>
</dbReference>
<dbReference type="InterPro" id="IPR038765">
    <property type="entry name" value="Papain-like_cys_pep_sf"/>
</dbReference>
<comment type="caution">
    <text evidence="8">The sequence shown here is derived from an EMBL/GenBank/DDBJ whole genome shotgun (WGS) entry which is preliminary data.</text>
</comment>
<proteinExistence type="inferred from homology"/>
<dbReference type="Pfam" id="PF00877">
    <property type="entry name" value="NLPC_P60"/>
    <property type="match status" value="1"/>
</dbReference>
<dbReference type="GO" id="GO:0008234">
    <property type="term" value="F:cysteine-type peptidase activity"/>
    <property type="evidence" value="ECO:0007669"/>
    <property type="project" value="UniProtKB-KW"/>
</dbReference>
<accession>A0A7W9SW96</accession>
<protein>
    <submittedName>
        <fullName evidence="8">Cell wall-associated NlpC family hydrolase</fullName>
    </submittedName>
</protein>
<keyword evidence="6" id="KW-0732">Signal</keyword>
<evidence type="ECO:0000256" key="6">
    <source>
        <dbReference type="SAM" id="SignalP"/>
    </source>
</evidence>
<gene>
    <name evidence="8" type="ORF">HNQ39_005213</name>
</gene>
<evidence type="ECO:0000256" key="3">
    <source>
        <dbReference type="ARBA" id="ARBA00022801"/>
    </source>
</evidence>
<evidence type="ECO:0000256" key="5">
    <source>
        <dbReference type="SAM" id="MobiDB-lite"/>
    </source>
</evidence>
<evidence type="ECO:0000256" key="1">
    <source>
        <dbReference type="ARBA" id="ARBA00007074"/>
    </source>
</evidence>
<keyword evidence="9" id="KW-1185">Reference proteome</keyword>
<evidence type="ECO:0000256" key="4">
    <source>
        <dbReference type="ARBA" id="ARBA00022807"/>
    </source>
</evidence>
<feature type="domain" description="NlpC/P60" evidence="7">
    <location>
        <begin position="107"/>
        <end position="231"/>
    </location>
</feature>
<dbReference type="PROSITE" id="PS51935">
    <property type="entry name" value="NLPC_P60"/>
    <property type="match status" value="1"/>
</dbReference>
<keyword evidence="3 8" id="KW-0378">Hydrolase</keyword>
<dbReference type="GO" id="GO:0006508">
    <property type="term" value="P:proteolysis"/>
    <property type="evidence" value="ECO:0007669"/>
    <property type="project" value="UniProtKB-KW"/>
</dbReference>
<dbReference type="EMBL" id="JACHGW010000006">
    <property type="protein sequence ID" value="MBB6053379.1"/>
    <property type="molecule type" value="Genomic_DNA"/>
</dbReference>
<feature type="signal peptide" evidence="6">
    <location>
        <begin position="1"/>
        <end position="28"/>
    </location>
</feature>
<organism evidence="8 9">
    <name type="scientific">Armatimonas rosea</name>
    <dbReference type="NCBI Taxonomy" id="685828"/>
    <lineage>
        <taxon>Bacteria</taxon>
        <taxon>Bacillati</taxon>
        <taxon>Armatimonadota</taxon>
        <taxon>Armatimonadia</taxon>
        <taxon>Armatimonadales</taxon>
        <taxon>Armatimonadaceae</taxon>
        <taxon>Armatimonas</taxon>
    </lineage>
</organism>
<feature type="region of interest" description="Disordered" evidence="5">
    <location>
        <begin position="31"/>
        <end position="65"/>
    </location>
</feature>
<dbReference type="InterPro" id="IPR051202">
    <property type="entry name" value="Peptidase_C40"/>
</dbReference>
<dbReference type="AlphaFoldDB" id="A0A7W9SW96"/>
<dbReference type="PANTHER" id="PTHR47053:SF1">
    <property type="entry name" value="MUREIN DD-ENDOPEPTIDASE MEPH-RELATED"/>
    <property type="match status" value="1"/>
</dbReference>
<sequence>MTRSKNLRLQTQTTIAFTLFALTSTSFAAPQNRSRFEGAPKAKAPAAPIKAKPAAPRTTDPDDENTINVTLETGDEELDHTLGASEDQIAKSRAAAEANLGPRNGRTGTNSKLISRALSYRGARYRFGASGTNGVFDCSSFVQHLMQGEGVSLPRTAREQFGQGKKISRSELQPGDIVFFAGTYRSGISHVGMYVGNGMFVHAASSKRGVVMDPLDLPYYNSKYAGARRFK</sequence>
<reference evidence="8 9" key="1">
    <citation type="submission" date="2020-08" db="EMBL/GenBank/DDBJ databases">
        <title>Genomic Encyclopedia of Type Strains, Phase IV (KMG-IV): sequencing the most valuable type-strain genomes for metagenomic binning, comparative biology and taxonomic classification.</title>
        <authorList>
            <person name="Goeker M."/>
        </authorList>
    </citation>
    <scope>NUCLEOTIDE SEQUENCE [LARGE SCALE GENOMIC DNA]</scope>
    <source>
        <strain evidence="8 9">DSM 23562</strain>
    </source>
</reference>